<feature type="compositionally biased region" description="Acidic residues" evidence="6">
    <location>
        <begin position="289"/>
        <end position="303"/>
    </location>
</feature>
<feature type="compositionally biased region" description="Pro residues" evidence="6">
    <location>
        <begin position="103"/>
        <end position="114"/>
    </location>
</feature>
<evidence type="ECO:0000256" key="3">
    <source>
        <dbReference type="ARBA" id="ARBA00023125"/>
    </source>
</evidence>
<feature type="region of interest" description="Disordered" evidence="6">
    <location>
        <begin position="50"/>
        <end position="76"/>
    </location>
</feature>
<comment type="caution">
    <text evidence="9">The sequence shown here is derived from an EMBL/GenBank/DDBJ whole genome shotgun (WGS) entry which is preliminary data.</text>
</comment>
<dbReference type="GO" id="GO:0001228">
    <property type="term" value="F:DNA-binding transcription activator activity, RNA polymerase II-specific"/>
    <property type="evidence" value="ECO:0007669"/>
    <property type="project" value="TreeGrafter"/>
</dbReference>
<keyword evidence="4" id="KW-0804">Transcription</keyword>
<name>A0A7C8JM66_ORBOL</name>
<dbReference type="PANTHER" id="PTHR13044:SF14">
    <property type="entry name" value="CRYPTOCEPHAL, ISOFORM A"/>
    <property type="match status" value="1"/>
</dbReference>
<dbReference type="AlphaFoldDB" id="A0A7C8JM66"/>
<dbReference type="GO" id="GO:0000977">
    <property type="term" value="F:RNA polymerase II transcription regulatory region sequence-specific DNA binding"/>
    <property type="evidence" value="ECO:0007669"/>
    <property type="project" value="TreeGrafter"/>
</dbReference>
<dbReference type="CDD" id="cd14705">
    <property type="entry name" value="bZIP_Zip1"/>
    <property type="match status" value="1"/>
</dbReference>
<evidence type="ECO:0000259" key="7">
    <source>
        <dbReference type="PROSITE" id="PS50217"/>
    </source>
</evidence>
<organism evidence="9 11">
    <name type="scientific">Orbilia oligospora</name>
    <name type="common">Nematode-trapping fungus</name>
    <name type="synonym">Arthrobotrys oligospora</name>
    <dbReference type="NCBI Taxonomy" id="2813651"/>
    <lineage>
        <taxon>Eukaryota</taxon>
        <taxon>Fungi</taxon>
        <taxon>Dikarya</taxon>
        <taxon>Ascomycota</taxon>
        <taxon>Pezizomycotina</taxon>
        <taxon>Orbiliomycetes</taxon>
        <taxon>Orbiliales</taxon>
        <taxon>Orbiliaceae</taxon>
        <taxon>Orbilia</taxon>
    </lineage>
</organism>
<keyword evidence="5" id="KW-0539">Nucleus</keyword>
<evidence type="ECO:0000313" key="11">
    <source>
        <dbReference type="Proteomes" id="UP000480548"/>
    </source>
</evidence>
<dbReference type="PANTHER" id="PTHR13044">
    <property type="entry name" value="ACTIVATING TRANSCRIPTION FACTOR ATF 4/5"/>
    <property type="match status" value="1"/>
</dbReference>
<reference evidence="10 11" key="1">
    <citation type="submission" date="2019-06" db="EMBL/GenBank/DDBJ databases">
        <authorList>
            <person name="Palmer J.M."/>
        </authorList>
    </citation>
    <scope>NUCLEOTIDE SEQUENCE [LARGE SCALE GENOMIC DNA]</scope>
    <source>
        <strain evidence="8 10">TWF102</strain>
        <strain evidence="9 11">TWF703</strain>
    </source>
</reference>
<feature type="compositionally biased region" description="Polar residues" evidence="6">
    <location>
        <begin position="181"/>
        <end position="190"/>
    </location>
</feature>
<feature type="compositionally biased region" description="Polar residues" evidence="6">
    <location>
        <begin position="151"/>
        <end position="172"/>
    </location>
</feature>
<dbReference type="InterPro" id="IPR004827">
    <property type="entry name" value="bZIP"/>
</dbReference>
<evidence type="ECO:0000256" key="2">
    <source>
        <dbReference type="ARBA" id="ARBA00023015"/>
    </source>
</evidence>
<evidence type="ECO:0000256" key="4">
    <source>
        <dbReference type="ARBA" id="ARBA00023163"/>
    </source>
</evidence>
<dbReference type="EMBL" id="WIQW01000074">
    <property type="protein sequence ID" value="KAF3087967.1"/>
    <property type="molecule type" value="Genomic_DNA"/>
</dbReference>
<feature type="domain" description="BZIP" evidence="7">
    <location>
        <begin position="202"/>
        <end position="261"/>
    </location>
</feature>
<dbReference type="InterPro" id="IPR046347">
    <property type="entry name" value="bZIP_sf"/>
</dbReference>
<evidence type="ECO:0000313" key="8">
    <source>
        <dbReference type="EMBL" id="KAF3087967.1"/>
    </source>
</evidence>
<feature type="compositionally biased region" description="Low complexity" evidence="6">
    <location>
        <begin position="115"/>
        <end position="130"/>
    </location>
</feature>
<comment type="subcellular location">
    <subcellularLocation>
        <location evidence="1">Nucleus</location>
    </subcellularLocation>
</comment>
<dbReference type="GO" id="GO:0005634">
    <property type="term" value="C:nucleus"/>
    <property type="evidence" value="ECO:0007669"/>
    <property type="project" value="UniProtKB-SubCell"/>
</dbReference>
<evidence type="ECO:0000256" key="6">
    <source>
        <dbReference type="SAM" id="MobiDB-lite"/>
    </source>
</evidence>
<feature type="region of interest" description="Disordered" evidence="6">
    <location>
        <begin position="281"/>
        <end position="303"/>
    </location>
</feature>
<dbReference type="SMART" id="SM00338">
    <property type="entry name" value="BRLZ"/>
    <property type="match status" value="1"/>
</dbReference>
<dbReference type="Proteomes" id="UP000475325">
    <property type="component" value="Unassembled WGS sequence"/>
</dbReference>
<evidence type="ECO:0000313" key="10">
    <source>
        <dbReference type="Proteomes" id="UP000475325"/>
    </source>
</evidence>
<dbReference type="SUPFAM" id="SSF57959">
    <property type="entry name" value="Leucine zipper domain"/>
    <property type="match status" value="1"/>
</dbReference>
<gene>
    <name evidence="8" type="ORF">TWF102_010347</name>
    <name evidence="9" type="ORF">TWF703_010936</name>
</gene>
<protein>
    <recommendedName>
        <fullName evidence="7">BZIP domain-containing protein</fullName>
    </recommendedName>
</protein>
<dbReference type="Proteomes" id="UP000480548">
    <property type="component" value="Unassembled WGS sequence"/>
</dbReference>
<dbReference type="EMBL" id="WIQZ01000090">
    <property type="protein sequence ID" value="KAF3125608.1"/>
    <property type="molecule type" value="Genomic_DNA"/>
</dbReference>
<keyword evidence="2" id="KW-0805">Transcription regulation</keyword>
<keyword evidence="3" id="KW-0238">DNA-binding</keyword>
<accession>A0A7C8JM66</accession>
<sequence>MSQYSANLNIINPMYGTAEPIEDAFDQSNLDLFANADFFDWDMGQSIHTAIGGNETDRDGDKKMETPTSTSTSLDVFGGDASLESYMNSVDFSQLSSFMMSDFPPPPPPPPPPQQSSHISSASAVSQPSHGHQRPRNLAILPQPSHASHALAQNGSSSGYNSPISPATSIINPNPLKRKSSTLGLDSSPRSLEEASRVAAEEDKRRRNTAASARFRVKKKQREQALESHAKDLETKLQELNGKVTTLENENKWLKDLLMEKHGSNEDFIRLIKSAPFPLSSLAKAAAEAEAEEEEDDEEEDDE</sequence>
<dbReference type="Gene3D" id="1.20.5.170">
    <property type="match status" value="1"/>
</dbReference>
<feature type="compositionally biased region" description="Basic and acidic residues" evidence="6">
    <location>
        <begin position="55"/>
        <end position="65"/>
    </location>
</feature>
<evidence type="ECO:0000313" key="9">
    <source>
        <dbReference type="EMBL" id="KAF3125608.1"/>
    </source>
</evidence>
<evidence type="ECO:0000256" key="1">
    <source>
        <dbReference type="ARBA" id="ARBA00004123"/>
    </source>
</evidence>
<feature type="compositionally biased region" description="Basic and acidic residues" evidence="6">
    <location>
        <begin position="191"/>
        <end position="205"/>
    </location>
</feature>
<evidence type="ECO:0000256" key="5">
    <source>
        <dbReference type="ARBA" id="ARBA00023242"/>
    </source>
</evidence>
<proteinExistence type="predicted"/>
<dbReference type="PROSITE" id="PS50217">
    <property type="entry name" value="BZIP"/>
    <property type="match status" value="1"/>
</dbReference>
<dbReference type="Pfam" id="PF07716">
    <property type="entry name" value="bZIP_2"/>
    <property type="match status" value="1"/>
</dbReference>
<dbReference type="PROSITE" id="PS00036">
    <property type="entry name" value="BZIP_BASIC"/>
    <property type="match status" value="1"/>
</dbReference>
<feature type="region of interest" description="Disordered" evidence="6">
    <location>
        <begin position="98"/>
        <end position="226"/>
    </location>
</feature>